<reference evidence="7" key="1">
    <citation type="submission" date="2017-06" db="EMBL/GenBank/DDBJ databases">
        <authorList>
            <person name="Varghese N."/>
            <person name="Submissions S."/>
        </authorList>
    </citation>
    <scope>NUCLEOTIDE SEQUENCE [LARGE SCALE GENOMIC DNA]</scope>
    <source>
        <strain evidence="7">JAD2</strain>
    </source>
</reference>
<evidence type="ECO:0000313" key="7">
    <source>
        <dbReference type="Proteomes" id="UP000197025"/>
    </source>
</evidence>
<dbReference type="PROSITE" id="PS50901">
    <property type="entry name" value="FTSK"/>
    <property type="match status" value="1"/>
</dbReference>
<dbReference type="AlphaFoldDB" id="A0A212QMM7"/>
<dbReference type="OrthoDB" id="9807790at2"/>
<evidence type="ECO:0000259" key="5">
    <source>
        <dbReference type="PROSITE" id="PS50901"/>
    </source>
</evidence>
<dbReference type="PANTHER" id="PTHR22683">
    <property type="entry name" value="SPORULATION PROTEIN RELATED"/>
    <property type="match status" value="1"/>
</dbReference>
<dbReference type="Gene3D" id="3.40.50.300">
    <property type="entry name" value="P-loop containing nucleotide triphosphate hydrolases"/>
    <property type="match status" value="2"/>
</dbReference>
<evidence type="ECO:0000256" key="2">
    <source>
        <dbReference type="ARBA" id="ARBA00022840"/>
    </source>
</evidence>
<name>A0A212QMM7_9CHLR</name>
<keyword evidence="4" id="KW-1133">Transmembrane helix</keyword>
<feature type="domain" description="FtsK" evidence="5">
    <location>
        <begin position="453"/>
        <end position="636"/>
    </location>
</feature>
<keyword evidence="1 3" id="KW-0547">Nucleotide-binding</keyword>
<proteinExistence type="predicted"/>
<dbReference type="GO" id="GO:0003677">
    <property type="term" value="F:DNA binding"/>
    <property type="evidence" value="ECO:0007669"/>
    <property type="project" value="InterPro"/>
</dbReference>
<dbReference type="GO" id="GO:0005524">
    <property type="term" value="F:ATP binding"/>
    <property type="evidence" value="ECO:0007669"/>
    <property type="project" value="UniProtKB-UniRule"/>
</dbReference>
<dbReference type="InParanoid" id="A0A212QMM7"/>
<dbReference type="RefSeq" id="WP_143597498.1">
    <property type="nucleotide sequence ID" value="NZ_FYEK01000012.1"/>
</dbReference>
<keyword evidence="4" id="KW-0472">Membrane</keyword>
<dbReference type="InterPro" id="IPR027417">
    <property type="entry name" value="P-loop_NTPase"/>
</dbReference>
<dbReference type="PANTHER" id="PTHR22683:SF1">
    <property type="entry name" value="TYPE VII SECRETION SYSTEM PROTEIN ESSC"/>
    <property type="match status" value="1"/>
</dbReference>
<evidence type="ECO:0000256" key="4">
    <source>
        <dbReference type="SAM" id="Phobius"/>
    </source>
</evidence>
<sequence length="1138" mass="126043">MGWIERDGKEVLDPEAPVQRIWPGLRRLPAAPMGLPDPPELPSVPRAPERPPFYLHAPWALMALVYGLVGPLTGMRSGWLSLLFLPLALGSSFLAAEIQHRWSLSRYRRELQETLARSERRLRRFLEGVEAWRQAMEAWERTLFPPWEDLEARLRSGSDLWFRRPEDPDFLHVRLGLTTESIRPPQGRWTLPDPEEAPPPLRGAAHAVRSVAEMHREVPLGLDLRRPVVLRVFPGQEGTLRRILLEVALTHSPSEVGLFAALADPEWSFLRWLPHTGEEREGWADGPTAVRERIFEEFYRRRGRGEGILPHIFLLLDADALGDPRLGELLREGPVRGIHPVLILSPGEPVPGEVRTEAVLFPGGGIWISRRDGGPQEGRDPGPFLTTEHAEALAQRLASLRPMGMRPSPRPVSAPALWGIRERETAPEDIRRLRVLHTKTPSLAVPLGTEESGEPFVLDLHDRAHGPHAMVIGTTGSGKSEALRTLALALALHFPPERVQLLFIDFKGGGAFAPLERLPHCAGLLSNLDAREAARALRTLEGELDRRQRLLAARGADHADQIGLPHLVVMADEFAEMLEAIPDGMARMIRLARLGRSLGMHLVLATQRLGSAVPAELRANLRVRIALRCETPDESAAVIGRPDAAYLVGSGWAFVQVGQNEVFRRIRVAYASGRSLGAQEILWMDPADPARRLRREVQGGDGRRDLDILVEALARMDRPAPPLAPPPLPADPGFPEGEGADRIGIGVADYPEAGEIRWVFLTPSAPDWRLVGQAGTGKTAALMAAAAAAARAGRRVAVVDGDGRWKECPWALRVLPEDREGLRRLLRGLSIDPSPTVLILDAMERIPEAAMGELEPGLEGLTGRPELWIWTASRRELPLRPLRGRPAVRVFLALDPPEWEALVGRHPIPEGPFQGWLADGERGREIRLRRAMGPPPPPAPPLARSWPGRWSELPPPTRTEGGWWWPLGWRDLDLEPIGVLLSSRRPALRIAPELVAALDLLRRSLSRVAGAGIALRAWDPEGDLEEIPALKCLQDPQSLLEELGRLEAEGIPWLAVLPDTDAFRMRLGYTGEIPPALRRPRWGAYVLVGRERLELRAWTLSRSPEERPSQPPIAADHPGLAWLSAPGEGEWVLLPLGE</sequence>
<organism evidence="6 7">
    <name type="scientific">Thermoflexus hugenholtzii JAD2</name>
    <dbReference type="NCBI Taxonomy" id="877466"/>
    <lineage>
        <taxon>Bacteria</taxon>
        <taxon>Bacillati</taxon>
        <taxon>Chloroflexota</taxon>
        <taxon>Thermoflexia</taxon>
        <taxon>Thermoflexales</taxon>
        <taxon>Thermoflexaceae</taxon>
        <taxon>Thermoflexus</taxon>
    </lineage>
</organism>
<evidence type="ECO:0000256" key="1">
    <source>
        <dbReference type="ARBA" id="ARBA00022741"/>
    </source>
</evidence>
<dbReference type="Proteomes" id="UP000197025">
    <property type="component" value="Unassembled WGS sequence"/>
</dbReference>
<dbReference type="InterPro" id="IPR050206">
    <property type="entry name" value="FtsK/SpoIIIE/SftA"/>
</dbReference>
<accession>A0A212QMM7</accession>
<dbReference type="InterPro" id="IPR003593">
    <property type="entry name" value="AAA+_ATPase"/>
</dbReference>
<evidence type="ECO:0000313" key="6">
    <source>
        <dbReference type="EMBL" id="SNB60604.1"/>
    </source>
</evidence>
<dbReference type="Pfam" id="PF01580">
    <property type="entry name" value="FtsK_SpoIIIE"/>
    <property type="match status" value="1"/>
</dbReference>
<feature type="transmembrane region" description="Helical" evidence="4">
    <location>
        <begin position="53"/>
        <end position="73"/>
    </location>
</feature>
<dbReference type="CDD" id="cd01127">
    <property type="entry name" value="TrwB_TraG_TraD_VirD4"/>
    <property type="match status" value="1"/>
</dbReference>
<keyword evidence="2 3" id="KW-0067">ATP-binding</keyword>
<dbReference type="EMBL" id="FYEK01000012">
    <property type="protein sequence ID" value="SNB60604.1"/>
    <property type="molecule type" value="Genomic_DNA"/>
</dbReference>
<dbReference type="SMART" id="SM00382">
    <property type="entry name" value="AAA"/>
    <property type="match status" value="2"/>
</dbReference>
<dbReference type="SUPFAM" id="SSF52540">
    <property type="entry name" value="P-loop containing nucleoside triphosphate hydrolases"/>
    <property type="match status" value="2"/>
</dbReference>
<keyword evidence="7" id="KW-1185">Reference proteome</keyword>
<keyword evidence="4" id="KW-0812">Transmembrane</keyword>
<feature type="binding site" evidence="3">
    <location>
        <begin position="473"/>
        <end position="480"/>
    </location>
    <ligand>
        <name>ATP</name>
        <dbReference type="ChEBI" id="CHEBI:30616"/>
    </ligand>
</feature>
<evidence type="ECO:0000256" key="3">
    <source>
        <dbReference type="PROSITE-ProRule" id="PRU00289"/>
    </source>
</evidence>
<dbReference type="InterPro" id="IPR002543">
    <property type="entry name" value="FtsK_dom"/>
</dbReference>
<protein>
    <submittedName>
        <fullName evidence="6">FtsK/SpoIIIE family protein</fullName>
    </submittedName>
</protein>
<gene>
    <name evidence="6" type="ORF">SAMN02746019_00025520</name>
</gene>